<evidence type="ECO:0000313" key="1">
    <source>
        <dbReference type="EMBL" id="CAI2194238.1"/>
    </source>
</evidence>
<dbReference type="OrthoDB" id="2434252at2759"/>
<proteinExistence type="predicted"/>
<dbReference type="EMBL" id="CAMKVN010010609">
    <property type="protein sequence ID" value="CAI2194238.1"/>
    <property type="molecule type" value="Genomic_DNA"/>
</dbReference>
<comment type="caution">
    <text evidence="1">The sequence shown here is derived from an EMBL/GenBank/DDBJ whole genome shotgun (WGS) entry which is preliminary data.</text>
</comment>
<sequence>MAMIVLGNRLDEIIKFMEMNHVNLLQSTPSSGKTTISQTFRDYFSNCGSFYISLAGL</sequence>
<organism evidence="1 2">
    <name type="scientific">Funneliformis geosporum</name>
    <dbReference type="NCBI Taxonomy" id="1117311"/>
    <lineage>
        <taxon>Eukaryota</taxon>
        <taxon>Fungi</taxon>
        <taxon>Fungi incertae sedis</taxon>
        <taxon>Mucoromycota</taxon>
        <taxon>Glomeromycotina</taxon>
        <taxon>Glomeromycetes</taxon>
        <taxon>Glomerales</taxon>
        <taxon>Glomeraceae</taxon>
        <taxon>Funneliformis</taxon>
    </lineage>
</organism>
<dbReference type="Proteomes" id="UP001153678">
    <property type="component" value="Unassembled WGS sequence"/>
</dbReference>
<feature type="non-terminal residue" evidence="1">
    <location>
        <position position="1"/>
    </location>
</feature>
<feature type="non-terminal residue" evidence="1">
    <location>
        <position position="57"/>
    </location>
</feature>
<dbReference type="AlphaFoldDB" id="A0A9W4X125"/>
<keyword evidence="2" id="KW-1185">Reference proteome</keyword>
<evidence type="ECO:0000313" key="2">
    <source>
        <dbReference type="Proteomes" id="UP001153678"/>
    </source>
</evidence>
<reference evidence="1" key="1">
    <citation type="submission" date="2022-08" db="EMBL/GenBank/DDBJ databases">
        <authorList>
            <person name="Kallberg Y."/>
            <person name="Tangrot J."/>
            <person name="Rosling A."/>
        </authorList>
    </citation>
    <scope>NUCLEOTIDE SEQUENCE</scope>
    <source>
        <strain evidence="1">Wild A</strain>
    </source>
</reference>
<protein>
    <submittedName>
        <fullName evidence="1">3470_t:CDS:1</fullName>
    </submittedName>
</protein>
<accession>A0A9W4X125</accession>
<gene>
    <name evidence="1" type="ORF">FWILDA_LOCUS16475</name>
</gene>
<name>A0A9W4X125_9GLOM</name>